<keyword evidence="13" id="KW-1208">Phospholipid metabolism</keyword>
<evidence type="ECO:0000256" key="6">
    <source>
        <dbReference type="ARBA" id="ARBA00022516"/>
    </source>
</evidence>
<evidence type="ECO:0000256" key="14">
    <source>
        <dbReference type="ARBA" id="ARBA00048586"/>
    </source>
</evidence>
<evidence type="ECO:0000256" key="11">
    <source>
        <dbReference type="ARBA" id="ARBA00023136"/>
    </source>
</evidence>
<reference evidence="17 20" key="2">
    <citation type="submission" date="2023-11" db="EMBL/GenBank/DDBJ databases">
        <title>MicrobeMod: A computational toolkit for identifying prokaryotic methylation and restriction-modification with nanopore sequencing.</title>
        <authorList>
            <person name="Crits-Christoph A."/>
            <person name="Kang S.C."/>
            <person name="Lee H."/>
            <person name="Ostrov N."/>
        </authorList>
    </citation>
    <scope>NUCLEOTIDE SEQUENCE [LARGE SCALE GENOMIC DNA]</scope>
    <source>
        <strain evidence="17 20">ATCC 29145</strain>
    </source>
</reference>
<evidence type="ECO:0000256" key="15">
    <source>
        <dbReference type="RuleBase" id="RU003750"/>
    </source>
</evidence>
<name>A0A0P0EGH4_AZOBR</name>
<keyword evidence="8 16" id="KW-0812">Transmembrane</keyword>
<evidence type="ECO:0000256" key="9">
    <source>
        <dbReference type="ARBA" id="ARBA00022989"/>
    </source>
</evidence>
<evidence type="ECO:0000256" key="2">
    <source>
        <dbReference type="ARBA" id="ARBA00005042"/>
    </source>
</evidence>
<dbReference type="GO" id="GO:0008444">
    <property type="term" value="F:CDP-diacylglycerol-glycerol-3-phosphate 3-phosphatidyltransferase activity"/>
    <property type="evidence" value="ECO:0007669"/>
    <property type="project" value="UniProtKB-EC"/>
</dbReference>
<keyword evidence="11 16" id="KW-0472">Membrane</keyword>
<protein>
    <recommendedName>
        <fullName evidence="5">CDP-diacylglycerol--glycerol-3-phosphate 3-phosphatidyltransferase</fullName>
        <ecNumber evidence="4">2.7.8.5</ecNumber>
    </recommendedName>
</protein>
<evidence type="ECO:0000256" key="1">
    <source>
        <dbReference type="ARBA" id="ARBA00004141"/>
    </source>
</evidence>
<dbReference type="Gene3D" id="1.20.120.1760">
    <property type="match status" value="1"/>
</dbReference>
<dbReference type="KEGG" id="abf:AMK58_15965"/>
<evidence type="ECO:0000256" key="16">
    <source>
        <dbReference type="SAM" id="Phobius"/>
    </source>
</evidence>
<feature type="transmembrane region" description="Helical" evidence="16">
    <location>
        <begin position="12"/>
        <end position="35"/>
    </location>
</feature>
<dbReference type="AlphaFoldDB" id="A0A0P0EGH4"/>
<evidence type="ECO:0000256" key="12">
    <source>
        <dbReference type="ARBA" id="ARBA00023209"/>
    </source>
</evidence>
<dbReference type="InterPro" id="IPR043130">
    <property type="entry name" value="CDP-OH_PTrfase_TM_dom"/>
</dbReference>
<keyword evidence="9 16" id="KW-1133">Transmembrane helix</keyword>
<evidence type="ECO:0000256" key="4">
    <source>
        <dbReference type="ARBA" id="ARBA00013170"/>
    </source>
</evidence>
<dbReference type="RefSeq" id="WP_035676677.1">
    <property type="nucleotide sequence ID" value="NZ_CP012915.1"/>
</dbReference>
<dbReference type="InterPro" id="IPR004570">
    <property type="entry name" value="Phosphatidylglycerol_P_synth"/>
</dbReference>
<dbReference type="GeneID" id="56453065"/>
<keyword evidence="18" id="KW-0614">Plasmid</keyword>
<dbReference type="Proteomes" id="UP000298774">
    <property type="component" value="Plasmid p1"/>
</dbReference>
<dbReference type="InterPro" id="IPR050324">
    <property type="entry name" value="CDP-alcohol_PTase-I"/>
</dbReference>
<comment type="pathway">
    <text evidence="2">Phospholipid metabolism; phosphatidylglycerol biosynthesis; phosphatidylglycerol from CDP-diacylglycerol: step 1/2.</text>
</comment>
<comment type="similarity">
    <text evidence="3 15">Belongs to the CDP-alcohol phosphatidyltransferase class-I family.</text>
</comment>
<geneLocation type="plasmid" evidence="18 19">
    <name>p1</name>
</geneLocation>
<dbReference type="InterPro" id="IPR000462">
    <property type="entry name" value="CDP-OH_P_trans"/>
</dbReference>
<organism evidence="18 19">
    <name type="scientific">Azospirillum brasilense</name>
    <dbReference type="NCBI Taxonomy" id="192"/>
    <lineage>
        <taxon>Bacteria</taxon>
        <taxon>Pseudomonadati</taxon>
        <taxon>Pseudomonadota</taxon>
        <taxon>Alphaproteobacteria</taxon>
        <taxon>Rhodospirillales</taxon>
        <taxon>Azospirillaceae</taxon>
        <taxon>Azospirillum</taxon>
    </lineage>
</organism>
<comment type="catalytic activity">
    <reaction evidence="14">
        <text>a CDP-1,2-diacyl-sn-glycerol + sn-glycerol 3-phosphate = a 1,2-diacyl-sn-glycero-3-phospho-(1'-sn-glycero-3'-phosphate) + CMP + H(+)</text>
        <dbReference type="Rhea" id="RHEA:12593"/>
        <dbReference type="ChEBI" id="CHEBI:15378"/>
        <dbReference type="ChEBI" id="CHEBI:57597"/>
        <dbReference type="ChEBI" id="CHEBI:58332"/>
        <dbReference type="ChEBI" id="CHEBI:60110"/>
        <dbReference type="ChEBI" id="CHEBI:60377"/>
        <dbReference type="EC" id="2.7.8.5"/>
    </reaction>
</comment>
<keyword evidence="6" id="KW-0444">Lipid biosynthesis</keyword>
<evidence type="ECO:0000313" key="18">
    <source>
        <dbReference type="EMBL" id="QCO11538.1"/>
    </source>
</evidence>
<reference evidence="18 19" key="1">
    <citation type="submission" date="2018-09" db="EMBL/GenBank/DDBJ databases">
        <title>Whole genome based analysis of evolution and adaptive divergence in Indian and Brazilian strains of Azospirillum brasilense.</title>
        <authorList>
            <person name="Singh C."/>
            <person name="Tripathi A.K."/>
        </authorList>
    </citation>
    <scope>NUCLEOTIDE SEQUENCE [LARGE SCALE GENOMIC DNA]</scope>
    <source>
        <strain evidence="18 19">MTCC4038</strain>
        <plasmid evidence="18 19">p1</plasmid>
    </source>
</reference>
<keyword evidence="12" id="KW-0594">Phospholipid biosynthesis</keyword>
<sequence>MSIPNIITFGRILVVPVAVYFILAGELGVAFWLFVGAGVSDAVDGAVARMFRARTVLGAYLDPIADKALLVSVYVSLGHIGVLPLWLVILVVFRDLMIVGGVMLLYTLKESLAMQPLYVSKINTAVQLALAAAVLAPAGLGLPEFHLFGWELVPLLIWVCAATTVLSGLAYVYRGGLLFSRHGGVP</sequence>
<accession>A0A0P0EGH4</accession>
<evidence type="ECO:0000256" key="5">
    <source>
        <dbReference type="ARBA" id="ARBA00014944"/>
    </source>
</evidence>
<evidence type="ECO:0000256" key="10">
    <source>
        <dbReference type="ARBA" id="ARBA00023098"/>
    </source>
</evidence>
<dbReference type="Pfam" id="PF01066">
    <property type="entry name" value="CDP-OH_P_transf"/>
    <property type="match status" value="1"/>
</dbReference>
<proteinExistence type="inferred from homology"/>
<keyword evidence="20" id="KW-1185">Reference proteome</keyword>
<evidence type="ECO:0000313" key="19">
    <source>
        <dbReference type="Proteomes" id="UP000298774"/>
    </source>
</evidence>
<dbReference type="FunFam" id="1.20.120.1760:FF:000033">
    <property type="entry name" value="CDP-alcohol phosphatidyltransferase"/>
    <property type="match status" value="1"/>
</dbReference>
<dbReference type="InterPro" id="IPR048254">
    <property type="entry name" value="CDP_ALCOHOL_P_TRANSF_CS"/>
</dbReference>
<evidence type="ECO:0000313" key="17">
    <source>
        <dbReference type="EMBL" id="MDX5951352.1"/>
    </source>
</evidence>
<dbReference type="PROSITE" id="PS00379">
    <property type="entry name" value="CDP_ALCOHOL_P_TRANSF"/>
    <property type="match status" value="1"/>
</dbReference>
<keyword evidence="10" id="KW-0443">Lipid metabolism</keyword>
<dbReference type="PANTHER" id="PTHR14269:SF11">
    <property type="entry name" value="CDP-DIACYLGLYCEROL--GLYCEROL-3-PHOSPHATE 3-PHOSPHATIDYLTRANSFERASE"/>
    <property type="match status" value="1"/>
</dbReference>
<dbReference type="GO" id="GO:0016020">
    <property type="term" value="C:membrane"/>
    <property type="evidence" value="ECO:0007669"/>
    <property type="project" value="UniProtKB-SubCell"/>
</dbReference>
<dbReference type="EC" id="2.7.8.5" evidence="4"/>
<gene>
    <name evidence="18" type="ORF">D3868_21455</name>
    <name evidence="17" type="ORF">SIM66_09125</name>
</gene>
<evidence type="ECO:0000256" key="8">
    <source>
        <dbReference type="ARBA" id="ARBA00022692"/>
    </source>
</evidence>
<dbReference type="EMBL" id="CP032340">
    <property type="protein sequence ID" value="QCO11538.1"/>
    <property type="molecule type" value="Genomic_DNA"/>
</dbReference>
<evidence type="ECO:0000256" key="3">
    <source>
        <dbReference type="ARBA" id="ARBA00010441"/>
    </source>
</evidence>
<evidence type="ECO:0000256" key="13">
    <source>
        <dbReference type="ARBA" id="ARBA00023264"/>
    </source>
</evidence>
<evidence type="ECO:0000256" key="7">
    <source>
        <dbReference type="ARBA" id="ARBA00022679"/>
    </source>
</evidence>
<dbReference type="Proteomes" id="UP001277471">
    <property type="component" value="Unassembled WGS sequence"/>
</dbReference>
<evidence type="ECO:0000313" key="20">
    <source>
        <dbReference type="Proteomes" id="UP001277471"/>
    </source>
</evidence>
<dbReference type="EMBL" id="JAWXYC010000003">
    <property type="protein sequence ID" value="MDX5951352.1"/>
    <property type="molecule type" value="Genomic_DNA"/>
</dbReference>
<keyword evidence="7 15" id="KW-0808">Transferase</keyword>
<dbReference type="GO" id="GO:0046474">
    <property type="term" value="P:glycerophospholipid biosynthetic process"/>
    <property type="evidence" value="ECO:0007669"/>
    <property type="project" value="TreeGrafter"/>
</dbReference>
<dbReference type="PANTHER" id="PTHR14269">
    <property type="entry name" value="CDP-DIACYLGLYCEROL--GLYCEROL-3-PHOSPHATE 3-PHOSPHATIDYLTRANSFERASE-RELATED"/>
    <property type="match status" value="1"/>
</dbReference>
<dbReference type="PIRSF" id="PIRSF000847">
    <property type="entry name" value="Phos_ph_gly_syn"/>
    <property type="match status" value="1"/>
</dbReference>
<feature type="transmembrane region" description="Helical" evidence="16">
    <location>
        <begin position="118"/>
        <end position="140"/>
    </location>
</feature>
<feature type="transmembrane region" description="Helical" evidence="16">
    <location>
        <begin position="152"/>
        <end position="173"/>
    </location>
</feature>
<comment type="subcellular location">
    <subcellularLocation>
        <location evidence="1">Membrane</location>
        <topology evidence="1">Multi-pass membrane protein</topology>
    </subcellularLocation>
</comment>